<feature type="transmembrane region" description="Helical" evidence="10">
    <location>
        <begin position="168"/>
        <end position="189"/>
    </location>
</feature>
<dbReference type="UniPathway" id="UPA00085"/>
<keyword evidence="5 10" id="KW-1133">Transmembrane helix</keyword>
<dbReference type="SMART" id="SM01207">
    <property type="entry name" value="G3P_acyltransf"/>
    <property type="match status" value="1"/>
</dbReference>
<dbReference type="PANTHER" id="PTHR30309:SF0">
    <property type="entry name" value="GLYCEROL-3-PHOSPHATE ACYLTRANSFERASE-RELATED"/>
    <property type="match status" value="1"/>
</dbReference>
<feature type="transmembrane region" description="Helical" evidence="10">
    <location>
        <begin position="143"/>
        <end position="162"/>
    </location>
</feature>
<dbReference type="EC" id="2.3.1.275" evidence="10"/>
<dbReference type="AlphaFoldDB" id="A0A523YKU7"/>
<evidence type="ECO:0000256" key="1">
    <source>
        <dbReference type="ARBA" id="ARBA00022475"/>
    </source>
</evidence>
<feature type="transmembrane region" description="Helical" evidence="10">
    <location>
        <begin position="116"/>
        <end position="136"/>
    </location>
</feature>
<evidence type="ECO:0000256" key="3">
    <source>
        <dbReference type="ARBA" id="ARBA00022679"/>
    </source>
</evidence>
<protein>
    <recommendedName>
        <fullName evidence="10">Glycerol-3-phosphate acyltransferase</fullName>
    </recommendedName>
    <alternativeName>
        <fullName evidence="10">Acyl-PO4 G3P acyltransferase</fullName>
    </alternativeName>
    <alternativeName>
        <fullName evidence="10">Acyl-phosphate--glycerol-3-phosphate acyltransferase</fullName>
    </alternativeName>
    <alternativeName>
        <fullName evidence="10">G3P acyltransferase</fullName>
        <shortName evidence="10">GPAT</shortName>
        <ecNumber evidence="10">2.3.1.275</ecNumber>
    </alternativeName>
    <alternativeName>
        <fullName evidence="10">Lysophosphatidic acid synthase</fullName>
        <shortName evidence="10">LPA synthase</shortName>
    </alternativeName>
</protein>
<keyword evidence="7 10" id="KW-0472">Membrane</keyword>
<feature type="transmembrane region" description="Helical" evidence="10">
    <location>
        <begin position="6"/>
        <end position="24"/>
    </location>
</feature>
<comment type="function">
    <text evidence="10">Catalyzes the transfer of an acyl group from acyl-phosphate (acyl-PO(4)) to glycerol-3-phosphate (G3P) to form lysophosphatidic acid (LPA). This enzyme utilizes acyl-phosphate as fatty acyl donor, but not acyl-CoA or acyl-ACP.</text>
</comment>
<accession>A0A523YKU7</accession>
<comment type="pathway">
    <text evidence="10">Lipid metabolism; phospholipid metabolism.</text>
</comment>
<proteinExistence type="inferred from homology"/>
<keyword evidence="3 10" id="KW-0808">Transferase</keyword>
<evidence type="ECO:0000313" key="11">
    <source>
        <dbReference type="EMBL" id="TET92170.1"/>
    </source>
</evidence>
<feature type="transmembrane region" description="Helical" evidence="10">
    <location>
        <begin position="85"/>
        <end position="104"/>
    </location>
</feature>
<dbReference type="EMBL" id="SOIJ01000239">
    <property type="protein sequence ID" value="TET92170.1"/>
    <property type="molecule type" value="Genomic_DNA"/>
</dbReference>
<name>A0A523YKU7_UNCAE</name>
<evidence type="ECO:0000256" key="5">
    <source>
        <dbReference type="ARBA" id="ARBA00022989"/>
    </source>
</evidence>
<evidence type="ECO:0000256" key="6">
    <source>
        <dbReference type="ARBA" id="ARBA00023098"/>
    </source>
</evidence>
<dbReference type="HAMAP" id="MF_01043">
    <property type="entry name" value="PlsY"/>
    <property type="match status" value="1"/>
</dbReference>
<gene>
    <name evidence="10 11" type="primary">plsY</name>
    <name evidence="11" type="ORF">E3J33_04230</name>
</gene>
<evidence type="ECO:0000256" key="8">
    <source>
        <dbReference type="ARBA" id="ARBA00023209"/>
    </source>
</evidence>
<dbReference type="Proteomes" id="UP000316925">
    <property type="component" value="Unassembled WGS sequence"/>
</dbReference>
<dbReference type="GO" id="GO:0008654">
    <property type="term" value="P:phospholipid biosynthetic process"/>
    <property type="evidence" value="ECO:0007669"/>
    <property type="project" value="UniProtKB-UniRule"/>
</dbReference>
<evidence type="ECO:0000256" key="2">
    <source>
        <dbReference type="ARBA" id="ARBA00022516"/>
    </source>
</evidence>
<comment type="similarity">
    <text evidence="10">Belongs to the PlsY family.</text>
</comment>
<reference evidence="11 12" key="1">
    <citation type="submission" date="2019-03" db="EMBL/GenBank/DDBJ databases">
        <title>Metabolic potential of uncultured bacteria and archaea associated with petroleum seepage in deep-sea sediments.</title>
        <authorList>
            <person name="Dong X."/>
            <person name="Hubert C."/>
        </authorList>
    </citation>
    <scope>NUCLEOTIDE SEQUENCE [LARGE SCALE GENOMIC DNA]</scope>
    <source>
        <strain evidence="11">E29_bin28</strain>
    </source>
</reference>
<evidence type="ECO:0000256" key="9">
    <source>
        <dbReference type="ARBA" id="ARBA00023264"/>
    </source>
</evidence>
<keyword evidence="6 10" id="KW-0443">Lipid metabolism</keyword>
<dbReference type="InterPro" id="IPR003811">
    <property type="entry name" value="G3P_acylTferase_PlsY"/>
</dbReference>
<keyword evidence="8 10" id="KW-0594">Phospholipid biosynthesis</keyword>
<keyword evidence="1 10" id="KW-1003">Cell membrane</keyword>
<evidence type="ECO:0000313" key="12">
    <source>
        <dbReference type="Proteomes" id="UP000316925"/>
    </source>
</evidence>
<comment type="subcellular location">
    <subcellularLocation>
        <location evidence="10">Cell membrane</location>
        <topology evidence="10">Multi-pass membrane protein</topology>
    </subcellularLocation>
</comment>
<organism evidence="11 12">
    <name type="scientific">Aerophobetes bacterium</name>
    <dbReference type="NCBI Taxonomy" id="2030807"/>
    <lineage>
        <taxon>Bacteria</taxon>
        <taxon>Candidatus Aerophobota</taxon>
    </lineage>
</organism>
<dbReference type="GO" id="GO:0043772">
    <property type="term" value="F:acyl-phosphate glycerol-3-phosphate acyltransferase activity"/>
    <property type="evidence" value="ECO:0007669"/>
    <property type="project" value="UniProtKB-UniRule"/>
</dbReference>
<keyword evidence="9 10" id="KW-1208">Phospholipid metabolism</keyword>
<comment type="caution">
    <text evidence="11">The sequence shown here is derived from an EMBL/GenBank/DDBJ whole genome shotgun (WGS) entry which is preliminary data.</text>
</comment>
<keyword evidence="2 10" id="KW-0444">Lipid biosynthesis</keyword>
<evidence type="ECO:0000256" key="7">
    <source>
        <dbReference type="ARBA" id="ARBA00023136"/>
    </source>
</evidence>
<keyword evidence="11" id="KW-0012">Acyltransferase</keyword>
<comment type="subunit">
    <text evidence="10">Probably interacts with PlsX.</text>
</comment>
<evidence type="ECO:0000256" key="4">
    <source>
        <dbReference type="ARBA" id="ARBA00022692"/>
    </source>
</evidence>
<keyword evidence="4 10" id="KW-0812">Transmembrane</keyword>
<dbReference type="Pfam" id="PF02660">
    <property type="entry name" value="G3P_acyltransf"/>
    <property type="match status" value="1"/>
</dbReference>
<comment type="catalytic activity">
    <reaction evidence="10">
        <text>an acyl phosphate + sn-glycerol 3-phosphate = a 1-acyl-sn-glycero-3-phosphate + phosphate</text>
        <dbReference type="Rhea" id="RHEA:34075"/>
        <dbReference type="ChEBI" id="CHEBI:43474"/>
        <dbReference type="ChEBI" id="CHEBI:57597"/>
        <dbReference type="ChEBI" id="CHEBI:57970"/>
        <dbReference type="ChEBI" id="CHEBI:59918"/>
        <dbReference type="EC" id="2.3.1.275"/>
    </reaction>
</comment>
<sequence length="204" mass="21720">MILLSFVLFIGYLIGSVPSGYLIAKLLKGIDIRDYGSGNIGFANTLRVLGPLPGLTVLVADIAKGAVSVGAGTLFASSMGISPQIAGGMLGLSSIIGHNWSVFLKFRGGKGVATTAGVFLVLTPFPFICSALTMALVMGLTRYVSLGSMMAVGSLPFFIWLWVNEKGWFYLCLSVAAASLIVFTHRSNLRRLLQGKERKLGERI</sequence>
<dbReference type="NCBIfam" id="TIGR00023">
    <property type="entry name" value="glycerol-3-phosphate 1-O-acyltransferase PlsY"/>
    <property type="match status" value="1"/>
</dbReference>
<dbReference type="PANTHER" id="PTHR30309">
    <property type="entry name" value="INNER MEMBRANE PROTEIN YGIH"/>
    <property type="match status" value="1"/>
</dbReference>
<dbReference type="GO" id="GO:0005886">
    <property type="term" value="C:plasma membrane"/>
    <property type="evidence" value="ECO:0007669"/>
    <property type="project" value="UniProtKB-SubCell"/>
</dbReference>
<evidence type="ECO:0000256" key="10">
    <source>
        <dbReference type="HAMAP-Rule" id="MF_01043"/>
    </source>
</evidence>